<evidence type="ECO:0000313" key="1">
    <source>
        <dbReference type="EMBL" id="MBW84682.1"/>
    </source>
</evidence>
<name>A0A2P2ITX6_RHIMU</name>
<organism evidence="1">
    <name type="scientific">Rhizophora mucronata</name>
    <name type="common">Asiatic mangrove</name>
    <dbReference type="NCBI Taxonomy" id="61149"/>
    <lineage>
        <taxon>Eukaryota</taxon>
        <taxon>Viridiplantae</taxon>
        <taxon>Streptophyta</taxon>
        <taxon>Embryophyta</taxon>
        <taxon>Tracheophyta</taxon>
        <taxon>Spermatophyta</taxon>
        <taxon>Magnoliopsida</taxon>
        <taxon>eudicotyledons</taxon>
        <taxon>Gunneridae</taxon>
        <taxon>Pentapetalae</taxon>
        <taxon>rosids</taxon>
        <taxon>fabids</taxon>
        <taxon>Malpighiales</taxon>
        <taxon>Rhizophoraceae</taxon>
        <taxon>Rhizophora</taxon>
    </lineage>
</organism>
<dbReference type="EMBL" id="GGEC01004199">
    <property type="protein sequence ID" value="MBW84682.1"/>
    <property type="molecule type" value="Transcribed_RNA"/>
</dbReference>
<reference evidence="1" key="1">
    <citation type="submission" date="2018-02" db="EMBL/GenBank/DDBJ databases">
        <title>Rhizophora mucronata_Transcriptome.</title>
        <authorList>
            <person name="Meera S.P."/>
            <person name="Sreeshan A."/>
            <person name="Augustine A."/>
        </authorList>
    </citation>
    <scope>NUCLEOTIDE SEQUENCE</scope>
    <source>
        <tissue evidence="1">Leaf</tissue>
    </source>
</reference>
<protein>
    <submittedName>
        <fullName evidence="1">Uncharacterized protein</fullName>
    </submittedName>
</protein>
<proteinExistence type="predicted"/>
<dbReference type="AlphaFoldDB" id="A0A2P2ITX6"/>
<sequence length="48" mass="6005">MILFRNNKAVYCFLAHLKFLEHNLLYKHALDYFGWKYKAKLNLYEIFY</sequence>
<dbReference type="EMBL" id="GGEC01004200">
    <property type="protein sequence ID" value="MBW84683.1"/>
    <property type="molecule type" value="Transcribed_RNA"/>
</dbReference>
<accession>A0A2P2ITX6</accession>